<accession>A0A1Y2BB56</accession>
<dbReference type="PROSITE" id="PS51186">
    <property type="entry name" value="GNAT"/>
    <property type="match status" value="1"/>
</dbReference>
<gene>
    <name evidence="2" type="ORF">BCR39DRAFT_524094</name>
</gene>
<dbReference type="PANTHER" id="PTHR42791:SF1">
    <property type="entry name" value="N-ACETYLTRANSFERASE DOMAIN-CONTAINING PROTEIN"/>
    <property type="match status" value="1"/>
</dbReference>
<dbReference type="EMBL" id="MCFC01000011">
    <property type="protein sequence ID" value="ORY32081.1"/>
    <property type="molecule type" value="Genomic_DNA"/>
</dbReference>
<dbReference type="Gene3D" id="3.40.630.30">
    <property type="match status" value="1"/>
</dbReference>
<dbReference type="Pfam" id="PF13508">
    <property type="entry name" value="Acetyltransf_7"/>
    <property type="match status" value="1"/>
</dbReference>
<dbReference type="GO" id="GO:0016747">
    <property type="term" value="F:acyltransferase activity, transferring groups other than amino-acyl groups"/>
    <property type="evidence" value="ECO:0007669"/>
    <property type="project" value="InterPro"/>
</dbReference>
<dbReference type="PANTHER" id="PTHR42791">
    <property type="entry name" value="GNAT FAMILY ACETYLTRANSFERASE"/>
    <property type="match status" value="1"/>
</dbReference>
<proteinExistence type="predicted"/>
<name>A0A1Y2BB56_9TREE</name>
<evidence type="ECO:0000313" key="3">
    <source>
        <dbReference type="Proteomes" id="UP000193986"/>
    </source>
</evidence>
<dbReference type="STRING" id="71784.A0A1Y2BB56"/>
<keyword evidence="3" id="KW-1185">Reference proteome</keyword>
<dbReference type="SUPFAM" id="SSF55729">
    <property type="entry name" value="Acyl-CoA N-acyltransferases (Nat)"/>
    <property type="match status" value="1"/>
</dbReference>
<dbReference type="OrthoDB" id="2586484at2759"/>
<dbReference type="InParanoid" id="A0A1Y2BB56"/>
<evidence type="ECO:0000259" key="1">
    <source>
        <dbReference type="PROSITE" id="PS51186"/>
    </source>
</evidence>
<dbReference type="CDD" id="cd04301">
    <property type="entry name" value="NAT_SF"/>
    <property type="match status" value="1"/>
</dbReference>
<sequence length="211" mass="23763">MWTRQLINPTEEEIETCTTILVEALGSNPFLRATADWNEDVMRKIMRGRLEVMVKDEWAWVAGSGEEGSEIEGVTVINGKGYAFGTSKTVPEGPPKFRELIRPETVEWHISTYGPWFTDFCNRAFPGGTAASIWVNLLAVSPRVQGKGLGKALINVLVEEARREQVPLILGTQKLENVKFYEKHGFKVCLFEEVNLKGEICPSWGMMRDVD</sequence>
<dbReference type="InterPro" id="IPR052523">
    <property type="entry name" value="Trichothecene_AcTrans"/>
</dbReference>
<reference evidence="2 3" key="1">
    <citation type="submission" date="2016-07" db="EMBL/GenBank/DDBJ databases">
        <title>Pervasive Adenine N6-methylation of Active Genes in Fungi.</title>
        <authorList>
            <consortium name="DOE Joint Genome Institute"/>
            <person name="Mondo S.J."/>
            <person name="Dannebaum R.O."/>
            <person name="Kuo R.C."/>
            <person name="Labutti K."/>
            <person name="Haridas S."/>
            <person name="Kuo A."/>
            <person name="Salamov A."/>
            <person name="Ahrendt S.R."/>
            <person name="Lipzen A."/>
            <person name="Sullivan W."/>
            <person name="Andreopoulos W.B."/>
            <person name="Clum A."/>
            <person name="Lindquist E."/>
            <person name="Daum C."/>
            <person name="Ramamoorthy G.K."/>
            <person name="Gryganskyi A."/>
            <person name="Culley D."/>
            <person name="Magnuson J.K."/>
            <person name="James T.Y."/>
            <person name="O'Malley M.A."/>
            <person name="Stajich J.E."/>
            <person name="Spatafora J.W."/>
            <person name="Visel A."/>
            <person name="Grigoriev I.V."/>
        </authorList>
    </citation>
    <scope>NUCLEOTIDE SEQUENCE [LARGE SCALE GENOMIC DNA]</scope>
    <source>
        <strain evidence="2 3">68-887.2</strain>
    </source>
</reference>
<comment type="caution">
    <text evidence="2">The sequence shown here is derived from an EMBL/GenBank/DDBJ whole genome shotgun (WGS) entry which is preliminary data.</text>
</comment>
<organism evidence="2 3">
    <name type="scientific">Naematelia encephala</name>
    <dbReference type="NCBI Taxonomy" id="71784"/>
    <lineage>
        <taxon>Eukaryota</taxon>
        <taxon>Fungi</taxon>
        <taxon>Dikarya</taxon>
        <taxon>Basidiomycota</taxon>
        <taxon>Agaricomycotina</taxon>
        <taxon>Tremellomycetes</taxon>
        <taxon>Tremellales</taxon>
        <taxon>Naemateliaceae</taxon>
        <taxon>Naematelia</taxon>
    </lineage>
</organism>
<dbReference type="InterPro" id="IPR016181">
    <property type="entry name" value="Acyl_CoA_acyltransferase"/>
</dbReference>
<feature type="domain" description="N-acetyltransferase" evidence="1">
    <location>
        <begin position="69"/>
        <end position="211"/>
    </location>
</feature>
<evidence type="ECO:0000313" key="2">
    <source>
        <dbReference type="EMBL" id="ORY32081.1"/>
    </source>
</evidence>
<dbReference type="InterPro" id="IPR000182">
    <property type="entry name" value="GNAT_dom"/>
</dbReference>
<protein>
    <recommendedName>
        <fullName evidence="1">N-acetyltransferase domain-containing protein</fullName>
    </recommendedName>
</protein>
<dbReference type="AlphaFoldDB" id="A0A1Y2BB56"/>
<dbReference type="Proteomes" id="UP000193986">
    <property type="component" value="Unassembled WGS sequence"/>
</dbReference>